<feature type="non-terminal residue" evidence="2">
    <location>
        <position position="246"/>
    </location>
</feature>
<reference evidence="2" key="1">
    <citation type="submission" date="2016-05" db="EMBL/GenBank/DDBJ databases">
        <authorList>
            <person name="Lavstsen T."/>
            <person name="Jespersen J.S."/>
        </authorList>
    </citation>
    <scope>NUCLEOTIDE SEQUENCE</scope>
    <source>
        <tissue evidence="2">Brain</tissue>
    </source>
</reference>
<proteinExistence type="predicted"/>
<dbReference type="AlphaFoldDB" id="A0A1A8NKI7"/>
<accession>A0A1A8NKI7</accession>
<dbReference type="Pfam" id="PF00078">
    <property type="entry name" value="RVT_1"/>
    <property type="match status" value="1"/>
</dbReference>
<evidence type="ECO:0000259" key="1">
    <source>
        <dbReference type="Pfam" id="PF00078"/>
    </source>
</evidence>
<protein>
    <recommendedName>
        <fullName evidence="1">Reverse transcriptase domain-containing protein</fullName>
    </recommendedName>
</protein>
<dbReference type="InterPro" id="IPR000477">
    <property type="entry name" value="RT_dom"/>
</dbReference>
<feature type="non-terminal residue" evidence="2">
    <location>
        <position position="1"/>
    </location>
</feature>
<gene>
    <name evidence="2" type="primary">Nfu_g_1_016374</name>
</gene>
<name>A0A1A8NKI7_9TELE</name>
<feature type="domain" description="Reverse transcriptase" evidence="1">
    <location>
        <begin position="51"/>
        <end position="156"/>
    </location>
</feature>
<dbReference type="EMBL" id="HAEG01003522">
    <property type="protein sequence ID" value="SBR69399.1"/>
    <property type="molecule type" value="Transcribed_RNA"/>
</dbReference>
<sequence>KQAQRCYRVGLTLDRDGTDFHLIISCTFYFWGIVNTKEVLVVRENASGVKWFCSYLSNRSTTVQIGERSSSRLPLPWGVLQGSVLGPLFSIYLLPLGKILNRHSLNYHIYADDCQIYVALKNGNVDSRLVACLADVKGWLAANSHRLNDLKTESTVFDTRNPSCSHSAFDSLNPKQCVISLGVKMDANLSMTPQINSVVRCCFYQLRRLSRLRLILKRKHLESVIHVFITSRLDYFNALLELLSLL</sequence>
<organism evidence="2">
    <name type="scientific">Nothobranchius pienaari</name>
    <dbReference type="NCBI Taxonomy" id="704102"/>
    <lineage>
        <taxon>Eukaryota</taxon>
        <taxon>Metazoa</taxon>
        <taxon>Chordata</taxon>
        <taxon>Craniata</taxon>
        <taxon>Vertebrata</taxon>
        <taxon>Euteleostomi</taxon>
        <taxon>Actinopterygii</taxon>
        <taxon>Neopterygii</taxon>
        <taxon>Teleostei</taxon>
        <taxon>Neoteleostei</taxon>
        <taxon>Acanthomorphata</taxon>
        <taxon>Ovalentaria</taxon>
        <taxon>Atherinomorphae</taxon>
        <taxon>Cyprinodontiformes</taxon>
        <taxon>Nothobranchiidae</taxon>
        <taxon>Nothobranchius</taxon>
    </lineage>
</organism>
<dbReference type="PANTHER" id="PTHR33332">
    <property type="entry name" value="REVERSE TRANSCRIPTASE DOMAIN-CONTAINING PROTEIN"/>
    <property type="match status" value="1"/>
</dbReference>
<reference evidence="2" key="2">
    <citation type="submission" date="2016-06" db="EMBL/GenBank/DDBJ databases">
        <title>The genome of a short-lived fish provides insights into sex chromosome evolution and the genetic control of aging.</title>
        <authorList>
            <person name="Reichwald K."/>
            <person name="Felder M."/>
            <person name="Petzold A."/>
            <person name="Koch P."/>
            <person name="Groth M."/>
            <person name="Platzer M."/>
        </authorList>
    </citation>
    <scope>NUCLEOTIDE SEQUENCE</scope>
    <source>
        <tissue evidence="2">Brain</tissue>
    </source>
</reference>
<evidence type="ECO:0000313" key="2">
    <source>
        <dbReference type="EMBL" id="SBR69399.1"/>
    </source>
</evidence>